<evidence type="ECO:0000256" key="10">
    <source>
        <dbReference type="SAM" id="SignalP"/>
    </source>
</evidence>
<evidence type="ECO:0000313" key="12">
    <source>
        <dbReference type="Proteomes" id="UP001567538"/>
    </source>
</evidence>
<evidence type="ECO:0000256" key="5">
    <source>
        <dbReference type="ARBA" id="ARBA00022801"/>
    </source>
</evidence>
<dbReference type="PANTHER" id="PTHR31375">
    <property type="match status" value="1"/>
</dbReference>
<keyword evidence="10" id="KW-0732">Signal</keyword>
<dbReference type="GO" id="GO:0047911">
    <property type="term" value="F:galacturan 1,4-alpha-galacturonidase activity"/>
    <property type="evidence" value="ECO:0007669"/>
    <property type="project" value="UniProtKB-EC"/>
</dbReference>
<evidence type="ECO:0000313" key="11">
    <source>
        <dbReference type="EMBL" id="KAL1560677.1"/>
    </source>
</evidence>
<feature type="active site" evidence="8">
    <location>
        <position position="239"/>
    </location>
</feature>
<name>A0ABD1HW55_SALDI</name>
<evidence type="ECO:0000256" key="7">
    <source>
        <dbReference type="ARBA" id="ARBA00023316"/>
    </source>
</evidence>
<dbReference type="SUPFAM" id="SSF51126">
    <property type="entry name" value="Pectin lyase-like"/>
    <property type="match status" value="1"/>
</dbReference>
<dbReference type="InterPro" id="IPR012334">
    <property type="entry name" value="Pectin_lyas_fold"/>
</dbReference>
<dbReference type="SMART" id="SM00710">
    <property type="entry name" value="PbH1"/>
    <property type="match status" value="4"/>
</dbReference>
<feature type="signal peptide" evidence="10">
    <location>
        <begin position="1"/>
        <end position="21"/>
    </location>
</feature>
<dbReference type="InterPro" id="IPR011050">
    <property type="entry name" value="Pectin_lyase_fold/virulence"/>
</dbReference>
<evidence type="ECO:0000256" key="1">
    <source>
        <dbReference type="ARBA" id="ARBA00004191"/>
    </source>
</evidence>
<comment type="caution">
    <text evidence="11">The sequence shown here is derived from an EMBL/GenBank/DDBJ whole genome shotgun (WGS) entry which is preliminary data.</text>
</comment>
<evidence type="ECO:0000256" key="2">
    <source>
        <dbReference type="ARBA" id="ARBA00008834"/>
    </source>
</evidence>
<keyword evidence="3" id="KW-0134">Cell wall</keyword>
<dbReference type="Pfam" id="PF00295">
    <property type="entry name" value="Glyco_hydro_28"/>
    <property type="match status" value="1"/>
</dbReference>
<comment type="subcellular location">
    <subcellularLocation>
        <location evidence="1">Secreted</location>
        <location evidence="1">Cell wall</location>
    </subcellularLocation>
</comment>
<dbReference type="AlphaFoldDB" id="A0ABD1HW55"/>
<evidence type="ECO:0000256" key="3">
    <source>
        <dbReference type="ARBA" id="ARBA00022512"/>
    </source>
</evidence>
<dbReference type="FunFam" id="2.160.20.10:FF:000004">
    <property type="entry name" value="Pectin lyase-like superfamily protein"/>
    <property type="match status" value="1"/>
</dbReference>
<evidence type="ECO:0000256" key="4">
    <source>
        <dbReference type="ARBA" id="ARBA00022525"/>
    </source>
</evidence>
<keyword evidence="6 9" id="KW-0326">Glycosidase</keyword>
<dbReference type="EMBL" id="JBEAFC010000004">
    <property type="protein sequence ID" value="KAL1560677.1"/>
    <property type="molecule type" value="Genomic_DNA"/>
</dbReference>
<keyword evidence="4" id="KW-0964">Secreted</keyword>
<keyword evidence="12" id="KW-1185">Reference proteome</keyword>
<dbReference type="Gene3D" id="2.160.20.10">
    <property type="entry name" value="Single-stranded right-handed beta-helix, Pectin lyase-like"/>
    <property type="match status" value="1"/>
</dbReference>
<comment type="similarity">
    <text evidence="2 9">Belongs to the glycosyl hydrolase 28 family.</text>
</comment>
<protein>
    <submittedName>
        <fullName evidence="11">Galacturonan 1,4-alpha-galacturonidase</fullName>
        <ecNumber evidence="11">3.2.1.67</ecNumber>
    </submittedName>
</protein>
<feature type="chain" id="PRO_5044773235" evidence="10">
    <location>
        <begin position="22"/>
        <end position="391"/>
    </location>
</feature>
<keyword evidence="7" id="KW-0961">Cell wall biogenesis/degradation</keyword>
<reference evidence="11 12" key="1">
    <citation type="submission" date="2024-06" db="EMBL/GenBank/DDBJ databases">
        <title>A chromosome level genome sequence of Diviner's sage (Salvia divinorum).</title>
        <authorList>
            <person name="Ford S.A."/>
            <person name="Ro D.-K."/>
            <person name="Ness R.W."/>
            <person name="Phillips M.A."/>
        </authorList>
    </citation>
    <scope>NUCLEOTIDE SEQUENCE [LARGE SCALE GENOMIC DNA]</scope>
    <source>
        <strain evidence="11">SAF-2024a</strain>
        <tissue evidence="11">Leaf</tissue>
    </source>
</reference>
<dbReference type="InterPro" id="IPR000743">
    <property type="entry name" value="Glyco_hydro_28"/>
</dbReference>
<gene>
    <name evidence="11" type="ORF">AAHA92_10863</name>
</gene>
<evidence type="ECO:0000256" key="6">
    <source>
        <dbReference type="ARBA" id="ARBA00023295"/>
    </source>
</evidence>
<organism evidence="11 12">
    <name type="scientific">Salvia divinorum</name>
    <name type="common">Maria pastora</name>
    <name type="synonym">Diviner's sage</name>
    <dbReference type="NCBI Taxonomy" id="28513"/>
    <lineage>
        <taxon>Eukaryota</taxon>
        <taxon>Viridiplantae</taxon>
        <taxon>Streptophyta</taxon>
        <taxon>Embryophyta</taxon>
        <taxon>Tracheophyta</taxon>
        <taxon>Spermatophyta</taxon>
        <taxon>Magnoliopsida</taxon>
        <taxon>eudicotyledons</taxon>
        <taxon>Gunneridae</taxon>
        <taxon>Pentapetalae</taxon>
        <taxon>asterids</taxon>
        <taxon>lamiids</taxon>
        <taxon>Lamiales</taxon>
        <taxon>Lamiaceae</taxon>
        <taxon>Nepetoideae</taxon>
        <taxon>Mentheae</taxon>
        <taxon>Salviinae</taxon>
        <taxon>Salvia</taxon>
        <taxon>Salvia subgen. Calosphace</taxon>
    </lineage>
</organism>
<dbReference type="GO" id="GO:0071555">
    <property type="term" value="P:cell wall organization"/>
    <property type="evidence" value="ECO:0007669"/>
    <property type="project" value="UniProtKB-KW"/>
</dbReference>
<dbReference type="InterPro" id="IPR006626">
    <property type="entry name" value="PbH1"/>
</dbReference>
<dbReference type="PROSITE" id="PS00502">
    <property type="entry name" value="POLYGALACTURONASE"/>
    <property type="match status" value="1"/>
</dbReference>
<evidence type="ECO:0000256" key="9">
    <source>
        <dbReference type="RuleBase" id="RU361169"/>
    </source>
</evidence>
<evidence type="ECO:0000256" key="8">
    <source>
        <dbReference type="PROSITE-ProRule" id="PRU10052"/>
    </source>
</evidence>
<sequence length="391" mass="40518">MNISSLISFLFLFFSILNVDANGQPNFIVTSFGAVADGKTDSKQAFANAWTKACQTPGGVVSVPAKNTFLLSGGEFVGPCNGLTVFQIDGTLVASTDPKLDDLKYWITFDNVDGLNVVGNGVFNGSGPSSWAQCRSSSNCKNRPTSLKIHAVSDATISGITSLNSKMFHITINNSKNVRIANVQITAPADSPNTDGIHISKSSYVDITESSIGTGDDCVSIGDGASNVNISGVACGPGHGISIGSLGKYAGEQDVSEITVSNCNLTNTDNGLRIKTFAPSMSSNVVSDVTYSDIALNNVKNPIIIDQHYCPNRACNSGGESGVQINGVKFINVHGTSATRLGVSLQCSKTGPCQDILFSGLQLTVGGGSPATASCSNANSRFLSSNPSGCT</sequence>
<keyword evidence="5 9" id="KW-0378">Hydrolase</keyword>
<dbReference type="Proteomes" id="UP001567538">
    <property type="component" value="Unassembled WGS sequence"/>
</dbReference>
<proteinExistence type="inferred from homology"/>
<accession>A0ABD1HW55</accession>
<dbReference type="EC" id="3.2.1.67" evidence="11"/>